<evidence type="ECO:0000256" key="1">
    <source>
        <dbReference type="ARBA" id="ARBA00022737"/>
    </source>
</evidence>
<evidence type="ECO:0000313" key="5">
    <source>
        <dbReference type="Proteomes" id="UP001231189"/>
    </source>
</evidence>
<dbReference type="Gene3D" id="3.80.10.10">
    <property type="entry name" value="Ribonuclease Inhibitor"/>
    <property type="match status" value="1"/>
</dbReference>
<reference evidence="4" key="1">
    <citation type="submission" date="2023-07" db="EMBL/GenBank/DDBJ databases">
        <title>A chromosome-level genome assembly of Lolium multiflorum.</title>
        <authorList>
            <person name="Chen Y."/>
            <person name="Copetti D."/>
            <person name="Kolliker R."/>
            <person name="Studer B."/>
        </authorList>
    </citation>
    <scope>NUCLEOTIDE SEQUENCE</scope>
    <source>
        <strain evidence="4">02402/16</strain>
        <tissue evidence="4">Leaf</tissue>
    </source>
</reference>
<protein>
    <recommendedName>
        <fullName evidence="3">Disease resistance R13L4/SHOC-2-like LRR domain-containing protein</fullName>
    </recommendedName>
</protein>
<dbReference type="EMBL" id="JAUUTY010000001">
    <property type="protein sequence ID" value="KAK1692477.1"/>
    <property type="molecule type" value="Genomic_DNA"/>
</dbReference>
<keyword evidence="5" id="KW-1185">Reference proteome</keyword>
<dbReference type="Pfam" id="PF23598">
    <property type="entry name" value="LRR_14"/>
    <property type="match status" value="1"/>
</dbReference>
<dbReference type="AlphaFoldDB" id="A0AAD8X337"/>
<proteinExistence type="predicted"/>
<feature type="compositionally biased region" description="Low complexity" evidence="2">
    <location>
        <begin position="165"/>
        <end position="190"/>
    </location>
</feature>
<gene>
    <name evidence="4" type="ORF">QYE76_009174</name>
</gene>
<comment type="caution">
    <text evidence="4">The sequence shown here is derived from an EMBL/GenBank/DDBJ whole genome shotgun (WGS) entry which is preliminary data.</text>
</comment>
<dbReference type="Proteomes" id="UP001231189">
    <property type="component" value="Unassembled WGS sequence"/>
</dbReference>
<organism evidence="4 5">
    <name type="scientific">Lolium multiflorum</name>
    <name type="common">Italian ryegrass</name>
    <name type="synonym">Lolium perenne subsp. multiflorum</name>
    <dbReference type="NCBI Taxonomy" id="4521"/>
    <lineage>
        <taxon>Eukaryota</taxon>
        <taxon>Viridiplantae</taxon>
        <taxon>Streptophyta</taxon>
        <taxon>Embryophyta</taxon>
        <taxon>Tracheophyta</taxon>
        <taxon>Spermatophyta</taxon>
        <taxon>Magnoliopsida</taxon>
        <taxon>Liliopsida</taxon>
        <taxon>Poales</taxon>
        <taxon>Poaceae</taxon>
        <taxon>BOP clade</taxon>
        <taxon>Pooideae</taxon>
        <taxon>Poodae</taxon>
        <taxon>Poeae</taxon>
        <taxon>Poeae Chloroplast Group 2 (Poeae type)</taxon>
        <taxon>Loliodinae</taxon>
        <taxon>Loliinae</taxon>
        <taxon>Lolium</taxon>
    </lineage>
</organism>
<feature type="region of interest" description="Disordered" evidence="2">
    <location>
        <begin position="155"/>
        <end position="190"/>
    </location>
</feature>
<sequence>MEDNLVFALEGCCSPSSALSGQHLTIRSSWDRDESVFNSIDLSRLRSLTVFGAWKPFLTSEKMRLLRVLDLEGTNNTSDDTSCVTDDHLEEMGKMLHRLKFLSLRGCQQITRLPDSLGDMRQLQTLDVRYTSIVELPSSIITELHKLQYIRAGARIDKRPHPSANRNTNPNRSTNTCPTTINTSTNITTR</sequence>
<dbReference type="SUPFAM" id="SSF52058">
    <property type="entry name" value="L domain-like"/>
    <property type="match status" value="1"/>
</dbReference>
<dbReference type="InterPro" id="IPR032675">
    <property type="entry name" value="LRR_dom_sf"/>
</dbReference>
<dbReference type="PANTHER" id="PTHR47186">
    <property type="entry name" value="LEUCINE-RICH REPEAT-CONTAINING PROTEIN 57"/>
    <property type="match status" value="1"/>
</dbReference>
<dbReference type="PANTHER" id="PTHR47186:SF55">
    <property type="entry name" value="NB-ARC DOMAIN-CONTAINING PROTEIN"/>
    <property type="match status" value="1"/>
</dbReference>
<accession>A0AAD8X337</accession>
<feature type="domain" description="Disease resistance R13L4/SHOC-2-like LRR" evidence="3">
    <location>
        <begin position="45"/>
        <end position="154"/>
    </location>
</feature>
<evidence type="ECO:0000313" key="4">
    <source>
        <dbReference type="EMBL" id="KAK1692477.1"/>
    </source>
</evidence>
<name>A0AAD8X337_LOLMU</name>
<evidence type="ECO:0000259" key="3">
    <source>
        <dbReference type="Pfam" id="PF23598"/>
    </source>
</evidence>
<dbReference type="InterPro" id="IPR055414">
    <property type="entry name" value="LRR_R13L4/SHOC2-like"/>
</dbReference>
<evidence type="ECO:0000256" key="2">
    <source>
        <dbReference type="SAM" id="MobiDB-lite"/>
    </source>
</evidence>
<keyword evidence="1" id="KW-0677">Repeat</keyword>